<dbReference type="SUPFAM" id="SSF89550">
    <property type="entry name" value="PHP domain-like"/>
    <property type="match status" value="1"/>
</dbReference>
<reference evidence="2 3" key="1">
    <citation type="submission" date="2024-03" db="EMBL/GenBank/DDBJ databases">
        <title>Human intestinal bacterial collection.</title>
        <authorList>
            <person name="Pauvert C."/>
            <person name="Hitch T.C.A."/>
            <person name="Clavel T."/>
        </authorList>
    </citation>
    <scope>NUCLEOTIDE SEQUENCE [LARGE SCALE GENOMIC DNA]</scope>
    <source>
        <strain evidence="2 3">CLA-AA-H255</strain>
    </source>
</reference>
<dbReference type="SMART" id="SM00481">
    <property type="entry name" value="POLIIIAc"/>
    <property type="match status" value="1"/>
</dbReference>
<name>A0ABV1BV12_9FIRM</name>
<comment type="caution">
    <text evidence="2">The sequence shown here is derived from an EMBL/GenBank/DDBJ whole genome shotgun (WGS) entry which is preliminary data.</text>
</comment>
<evidence type="ECO:0000259" key="1">
    <source>
        <dbReference type="SMART" id="SM00481"/>
    </source>
</evidence>
<evidence type="ECO:0000313" key="2">
    <source>
        <dbReference type="EMBL" id="MEQ2379590.1"/>
    </source>
</evidence>
<gene>
    <name evidence="2" type="ORF">WMO14_06825</name>
</gene>
<accession>A0ABV1BV12</accession>
<dbReference type="RefSeq" id="WP_070101489.1">
    <property type="nucleotide sequence ID" value="NZ_DAWDAH010000002.1"/>
</dbReference>
<dbReference type="InterPro" id="IPR016195">
    <property type="entry name" value="Pol/histidinol_Pase-like"/>
</dbReference>
<organism evidence="2 3">
    <name type="scientific">[Lactobacillus] rogosae</name>
    <dbReference type="NCBI Taxonomy" id="706562"/>
    <lineage>
        <taxon>Bacteria</taxon>
        <taxon>Bacillati</taxon>
        <taxon>Bacillota</taxon>
        <taxon>Clostridia</taxon>
        <taxon>Lachnospirales</taxon>
        <taxon>Lachnospiraceae</taxon>
        <taxon>Lachnospira</taxon>
    </lineage>
</organism>
<dbReference type="PANTHER" id="PTHR42924:SF3">
    <property type="entry name" value="POLYMERASE_HISTIDINOL PHOSPHATASE N-TERMINAL DOMAIN-CONTAINING PROTEIN"/>
    <property type="match status" value="1"/>
</dbReference>
<dbReference type="Pfam" id="PF13263">
    <property type="entry name" value="PHP_C"/>
    <property type="match status" value="1"/>
</dbReference>
<feature type="domain" description="Polymerase/histidinol phosphatase N-terminal" evidence="1">
    <location>
        <begin position="6"/>
        <end position="74"/>
    </location>
</feature>
<dbReference type="Proteomes" id="UP001442364">
    <property type="component" value="Unassembled WGS sequence"/>
</dbReference>
<dbReference type="InterPro" id="IPR003141">
    <property type="entry name" value="Pol/His_phosphatase_N"/>
</dbReference>
<dbReference type="Gene3D" id="3.20.20.140">
    <property type="entry name" value="Metal-dependent hydrolases"/>
    <property type="match status" value="1"/>
</dbReference>
<keyword evidence="3" id="KW-1185">Reference proteome</keyword>
<dbReference type="PANTHER" id="PTHR42924">
    <property type="entry name" value="EXONUCLEASE"/>
    <property type="match status" value="1"/>
</dbReference>
<dbReference type="InterPro" id="IPR052018">
    <property type="entry name" value="PHP_domain"/>
</dbReference>
<proteinExistence type="predicted"/>
<protein>
    <submittedName>
        <fullName evidence="2">PHP-associated domain-containing protein</fullName>
    </submittedName>
</protein>
<evidence type="ECO:0000313" key="3">
    <source>
        <dbReference type="Proteomes" id="UP001442364"/>
    </source>
</evidence>
<dbReference type="EMBL" id="JBBMER010000004">
    <property type="protein sequence ID" value="MEQ2379590.1"/>
    <property type="molecule type" value="Genomic_DNA"/>
</dbReference>
<dbReference type="CDD" id="cd07432">
    <property type="entry name" value="PHP_HisPPase"/>
    <property type="match status" value="1"/>
</dbReference>
<sequence>MEYVKFDMHCHTAEGSVDAKVGIDDYIKVLKSKGFKGMVVTDHDSYGGYDAYLSYGKKYDDFVVLRGIEYDSLEFGHFIVILPQDTPKEVYELMRYKGLTLDKLIYIVHCCDGILGPAHPYGEPFMSFASTMYWNQSKQIAHMVHFDFVEGYNACESDKSNKYARKFAKGCRVALTGGSDAHNSNCVGMGYTLIPDTIKTEDDLIKYYKDGNHPKVGGTRYIYTTKDKIGKLNKVLVYSFYMYNKIGAMFKYPKRAKAFRSALRALNRRFIIYRKR</sequence>